<evidence type="ECO:0000313" key="1">
    <source>
        <dbReference type="EMBL" id="GIO48846.1"/>
    </source>
</evidence>
<dbReference type="RefSeq" id="WP_212979458.1">
    <property type="nucleotide sequence ID" value="NZ_AP025343.1"/>
</dbReference>
<organism evidence="1 2">
    <name type="scientific">Paenibacillus azoreducens</name>
    <dbReference type="NCBI Taxonomy" id="116718"/>
    <lineage>
        <taxon>Bacteria</taxon>
        <taxon>Bacillati</taxon>
        <taxon>Bacillota</taxon>
        <taxon>Bacilli</taxon>
        <taxon>Bacillales</taxon>
        <taxon>Paenibacillaceae</taxon>
        <taxon>Paenibacillus</taxon>
    </lineage>
</organism>
<dbReference type="EMBL" id="BORT01000016">
    <property type="protein sequence ID" value="GIO48846.1"/>
    <property type="molecule type" value="Genomic_DNA"/>
</dbReference>
<proteinExistence type="predicted"/>
<keyword evidence="2" id="KW-1185">Reference proteome</keyword>
<evidence type="ECO:0000313" key="2">
    <source>
        <dbReference type="Proteomes" id="UP000682811"/>
    </source>
</evidence>
<accession>A0A919YC22</accession>
<sequence>MNLKIEKVPVVLNGVVRNLVFDLNAHYELSKKYITLQKLVDEIQRKSVDSMPEILQCGFAHEEEIPLIELGLLVDVSNIDYLTLQTIQALMFSLPDSNKFNENQIPKPTADEDAVWDWDWLYYMGTVLLNMSEAVFWRSSPRKLFALWAVHKKYNGLETSDGQEVSRATEAWLDQYI</sequence>
<dbReference type="Proteomes" id="UP000682811">
    <property type="component" value="Unassembled WGS sequence"/>
</dbReference>
<name>A0A919YC22_9BACL</name>
<gene>
    <name evidence="1" type="ORF">J34TS1_36110</name>
</gene>
<comment type="caution">
    <text evidence="1">The sequence shown here is derived from an EMBL/GenBank/DDBJ whole genome shotgun (WGS) entry which is preliminary data.</text>
</comment>
<protein>
    <submittedName>
        <fullName evidence="1">Uncharacterized protein</fullName>
    </submittedName>
</protein>
<dbReference type="AlphaFoldDB" id="A0A919YC22"/>
<reference evidence="1 2" key="1">
    <citation type="submission" date="2021-03" db="EMBL/GenBank/DDBJ databases">
        <title>Antimicrobial resistance genes in bacteria isolated from Japanese honey, and their potential for conferring macrolide and lincosamide resistance in the American foulbrood pathogen Paenibacillus larvae.</title>
        <authorList>
            <person name="Okamoto M."/>
            <person name="Kumagai M."/>
            <person name="Kanamori H."/>
            <person name="Takamatsu D."/>
        </authorList>
    </citation>
    <scope>NUCLEOTIDE SEQUENCE [LARGE SCALE GENOMIC DNA]</scope>
    <source>
        <strain evidence="1 2">J34TS1</strain>
    </source>
</reference>